<keyword evidence="2" id="KW-1185">Reference proteome</keyword>
<protein>
    <submittedName>
        <fullName evidence="1">Uncharacterized protein</fullName>
    </submittedName>
</protein>
<name>A0ABW4CB86_9BACL</name>
<proteinExistence type="predicted"/>
<dbReference type="Gene3D" id="3.40.30.120">
    <property type="match status" value="1"/>
</dbReference>
<evidence type="ECO:0000313" key="2">
    <source>
        <dbReference type="Proteomes" id="UP001597282"/>
    </source>
</evidence>
<comment type="caution">
    <text evidence="1">The sequence shown here is derived from an EMBL/GenBank/DDBJ whole genome shotgun (WGS) entry which is preliminary data.</text>
</comment>
<dbReference type="EMBL" id="JBHTNU010000008">
    <property type="protein sequence ID" value="MFD1427323.1"/>
    <property type="molecule type" value="Genomic_DNA"/>
</dbReference>
<dbReference type="Proteomes" id="UP001597282">
    <property type="component" value="Unassembled WGS sequence"/>
</dbReference>
<organism evidence="1 2">
    <name type="scientific">Kroppenstedtia sanguinis</name>
    <dbReference type="NCBI Taxonomy" id="1380684"/>
    <lineage>
        <taxon>Bacteria</taxon>
        <taxon>Bacillati</taxon>
        <taxon>Bacillota</taxon>
        <taxon>Bacilli</taxon>
        <taxon>Bacillales</taxon>
        <taxon>Thermoactinomycetaceae</taxon>
        <taxon>Kroppenstedtia</taxon>
    </lineage>
</organism>
<accession>A0ABW4CB86</accession>
<gene>
    <name evidence="1" type="ORF">ACFQ4Y_10335</name>
</gene>
<reference evidence="2" key="1">
    <citation type="journal article" date="2019" name="Int. J. Syst. Evol. Microbiol.">
        <title>The Global Catalogue of Microorganisms (GCM) 10K type strain sequencing project: providing services to taxonomists for standard genome sequencing and annotation.</title>
        <authorList>
            <consortium name="The Broad Institute Genomics Platform"/>
            <consortium name="The Broad Institute Genome Sequencing Center for Infectious Disease"/>
            <person name="Wu L."/>
            <person name="Ma J."/>
        </authorList>
    </citation>
    <scope>NUCLEOTIDE SEQUENCE [LARGE SCALE GENOMIC DNA]</scope>
    <source>
        <strain evidence="2">S1</strain>
    </source>
</reference>
<evidence type="ECO:0000313" key="1">
    <source>
        <dbReference type="EMBL" id="MFD1427323.1"/>
    </source>
</evidence>
<sequence>MGEHDLLTQNMANRHACLNGKRLTELKLRLQDGRTVSSYQLLHSGQFLLLQFVSDGSNDLEGQSGDHLHVVPASLAEATVDWEDVHTALIRPDGHVAWAVSRSDPTPMKKAREGMARWCGEAHCK</sequence>
<dbReference type="Pfam" id="PF21274">
    <property type="entry name" value="Rng_hyd_C"/>
    <property type="match status" value="1"/>
</dbReference>